<protein>
    <recommendedName>
        <fullName evidence="3">Phosphoadenosine phosphosulphate reductase domain-containing protein</fullName>
    </recommendedName>
</protein>
<organism evidence="2">
    <name type="scientific">marine sediment metagenome</name>
    <dbReference type="NCBI Taxonomy" id="412755"/>
    <lineage>
        <taxon>unclassified sequences</taxon>
        <taxon>metagenomes</taxon>
        <taxon>ecological metagenomes</taxon>
    </lineage>
</organism>
<dbReference type="SUPFAM" id="SSF52402">
    <property type="entry name" value="Adenine nucleotide alpha hydrolases-like"/>
    <property type="match status" value="1"/>
</dbReference>
<reference evidence="2" key="1">
    <citation type="journal article" date="2015" name="Nature">
        <title>Complex archaea that bridge the gap between prokaryotes and eukaryotes.</title>
        <authorList>
            <person name="Spang A."/>
            <person name="Saw J.H."/>
            <person name="Jorgensen S.L."/>
            <person name="Zaremba-Niedzwiedzka K."/>
            <person name="Martijn J."/>
            <person name="Lind A.E."/>
            <person name="van Eijk R."/>
            <person name="Schleper C."/>
            <person name="Guy L."/>
            <person name="Ettema T.J."/>
        </authorList>
    </citation>
    <scope>NUCLEOTIDE SEQUENCE</scope>
</reference>
<dbReference type="EMBL" id="LAZR01008435">
    <property type="protein sequence ID" value="KKM78780.1"/>
    <property type="molecule type" value="Genomic_DNA"/>
</dbReference>
<accession>A0A0F9MPU4</accession>
<evidence type="ECO:0008006" key="3">
    <source>
        <dbReference type="Google" id="ProtNLM"/>
    </source>
</evidence>
<gene>
    <name evidence="2" type="ORF">LCGC14_1356580</name>
</gene>
<name>A0A0F9MPU4_9ZZZZ</name>
<evidence type="ECO:0000256" key="1">
    <source>
        <dbReference type="SAM" id="MobiDB-lite"/>
    </source>
</evidence>
<feature type="region of interest" description="Disordered" evidence="1">
    <location>
        <begin position="1"/>
        <end position="25"/>
    </location>
</feature>
<proteinExistence type="predicted"/>
<evidence type="ECO:0000313" key="2">
    <source>
        <dbReference type="EMBL" id="KKM78780.1"/>
    </source>
</evidence>
<dbReference type="AlphaFoldDB" id="A0A0F9MPU4"/>
<dbReference type="Gene3D" id="3.40.50.620">
    <property type="entry name" value="HUPs"/>
    <property type="match status" value="1"/>
</dbReference>
<comment type="caution">
    <text evidence="2">The sequence shown here is derived from an EMBL/GenBank/DDBJ whole genome shotgun (WGS) entry which is preliminary data.</text>
</comment>
<sequence>MSFGWGHVEVHPQPPQSRGGNYRPKLACPSGAGANGRGNDRYLSSGGGVNSTALMLYLIDQGEQFESVYADHGGDYPETLEYIKMLQTRGYQITVLETREEGLPLYEYCCKYRMCPSIWQRWCTDRFKVRPLRAYFQLPATVYIGFDAGEERRIKPLTTDGLTYEYPLFEAGIDRQGCVDLIEAHGLPIPPKSGCYFCPFQRVGEWRQLRDKYPDLWCKTKKMEALIIAKREEQGKPPFYINKKPLDQVVNEGQDDMFGWRKPCNCGL</sequence>
<dbReference type="InterPro" id="IPR014729">
    <property type="entry name" value="Rossmann-like_a/b/a_fold"/>
</dbReference>